<proteinExistence type="predicted"/>
<evidence type="ECO:0000313" key="2">
    <source>
        <dbReference type="Proteomes" id="UP000591941"/>
    </source>
</evidence>
<dbReference type="RefSeq" id="WP_159822649.1">
    <property type="nucleotide sequence ID" value="NZ_CAURBC010000010.1"/>
</dbReference>
<dbReference type="AlphaFoldDB" id="A0A841R3J6"/>
<gene>
    <name evidence="1" type="ORF">HNR45_000740</name>
</gene>
<protein>
    <submittedName>
        <fullName evidence="1">Uncharacterized protein</fullName>
    </submittedName>
</protein>
<dbReference type="EMBL" id="JACHHI010000003">
    <property type="protein sequence ID" value="MBB6477707.1"/>
    <property type="molecule type" value="Genomic_DNA"/>
</dbReference>
<reference evidence="1 2" key="1">
    <citation type="submission" date="2020-08" db="EMBL/GenBank/DDBJ databases">
        <title>Genomic Encyclopedia of Type Strains, Phase IV (KMG-IV): sequencing the most valuable type-strain genomes for metagenomic binning, comparative biology and taxonomic classification.</title>
        <authorList>
            <person name="Goeker M."/>
        </authorList>
    </citation>
    <scope>NUCLEOTIDE SEQUENCE [LARGE SCALE GENOMIC DNA]</scope>
    <source>
        <strain evidence="1 2">DSM 21255</strain>
    </source>
</reference>
<name>A0A841R3J6_9FIRM</name>
<dbReference type="Proteomes" id="UP000591941">
    <property type="component" value="Unassembled WGS sequence"/>
</dbReference>
<accession>A0A841R3J6</accession>
<sequence length="121" mass="13987">MDYKKRRVMLDGRRETMYIFASPLGLLSDVFAVDVRTQGDAIRTAISEVLDYEYDSSFYSGETYLFSVYRDITLIQPLGADDLTQPLEIDTQRLYIMIGDFLSDNGEHVVRSDWETEKEHG</sequence>
<comment type="caution">
    <text evidence="1">The sequence shown here is derived from an EMBL/GenBank/DDBJ whole genome shotgun (WGS) entry which is preliminary data.</text>
</comment>
<evidence type="ECO:0000313" key="1">
    <source>
        <dbReference type="EMBL" id="MBB6477707.1"/>
    </source>
</evidence>
<keyword evidence="2" id="KW-1185">Reference proteome</keyword>
<dbReference type="GeneID" id="93486018"/>
<organism evidence="1 2">
    <name type="scientific">Negativicoccus succinicivorans</name>
    <dbReference type="NCBI Taxonomy" id="620903"/>
    <lineage>
        <taxon>Bacteria</taxon>
        <taxon>Bacillati</taxon>
        <taxon>Bacillota</taxon>
        <taxon>Negativicutes</taxon>
        <taxon>Veillonellales</taxon>
        <taxon>Veillonellaceae</taxon>
        <taxon>Negativicoccus</taxon>
    </lineage>
</organism>